<organism evidence="7 8">
    <name type="scientific">Methanohalophilus portucalensis FDF-1</name>
    <dbReference type="NCBI Taxonomy" id="523843"/>
    <lineage>
        <taxon>Archaea</taxon>
        <taxon>Methanobacteriati</taxon>
        <taxon>Methanobacteriota</taxon>
        <taxon>Stenosarchaea group</taxon>
        <taxon>Methanomicrobia</taxon>
        <taxon>Methanosarcinales</taxon>
        <taxon>Methanosarcinaceae</taxon>
        <taxon>Methanohalophilus</taxon>
    </lineage>
</organism>
<evidence type="ECO:0000256" key="6">
    <source>
        <dbReference type="SAM" id="Phobius"/>
    </source>
</evidence>
<keyword evidence="5 6" id="KW-0472">Membrane</keyword>
<evidence type="ECO:0000256" key="4">
    <source>
        <dbReference type="ARBA" id="ARBA00022989"/>
    </source>
</evidence>
<proteinExistence type="predicted"/>
<dbReference type="GO" id="GO:0005886">
    <property type="term" value="C:plasma membrane"/>
    <property type="evidence" value="ECO:0007669"/>
    <property type="project" value="UniProtKB-SubCell"/>
</dbReference>
<dbReference type="AlphaFoldDB" id="A0A1X7N6X9"/>
<dbReference type="Pfam" id="PF06146">
    <property type="entry name" value="PsiE"/>
    <property type="match status" value="1"/>
</dbReference>
<evidence type="ECO:0000256" key="5">
    <source>
        <dbReference type="ARBA" id="ARBA00023136"/>
    </source>
</evidence>
<feature type="transmembrane region" description="Helical" evidence="6">
    <location>
        <begin position="103"/>
        <end position="124"/>
    </location>
</feature>
<keyword evidence="8" id="KW-1185">Reference proteome</keyword>
<evidence type="ECO:0000256" key="1">
    <source>
        <dbReference type="ARBA" id="ARBA00004651"/>
    </source>
</evidence>
<feature type="transmembrane region" description="Helical" evidence="6">
    <location>
        <begin position="136"/>
        <end position="154"/>
    </location>
</feature>
<evidence type="ECO:0000256" key="2">
    <source>
        <dbReference type="ARBA" id="ARBA00022475"/>
    </source>
</evidence>
<reference evidence="8" key="1">
    <citation type="submission" date="2017-04" db="EMBL/GenBank/DDBJ databases">
        <authorList>
            <person name="Varghese N."/>
            <person name="Submissions S."/>
        </authorList>
    </citation>
    <scope>NUCLEOTIDE SEQUENCE [LARGE SCALE GENOMIC DNA]</scope>
    <source>
        <strain evidence="8">FDF-1</strain>
    </source>
</reference>
<feature type="transmembrane region" description="Helical" evidence="6">
    <location>
        <begin position="166"/>
        <end position="184"/>
    </location>
</feature>
<gene>
    <name evidence="7" type="ORF">SAMN06264941_0623</name>
</gene>
<evidence type="ECO:0000256" key="3">
    <source>
        <dbReference type="ARBA" id="ARBA00022692"/>
    </source>
</evidence>
<sequence>MDGYISLEIIILRNFTKPLFFILMINIDILKQTCYIDATTITNSLIWVKRGNMIDHDEVFDTVIRYVTFSVLYILIVAIIVGLLKTIYNVGHILYELLGGNFIHINFIEVVVGVLTIFILIDLFKTFVDYREHKRIRIVYITDATILIVMREIAAGVYVNRIQYEFILSLSILLLVLGLIRILVIKYPADNV</sequence>
<keyword evidence="3 6" id="KW-0812">Transmembrane</keyword>
<evidence type="ECO:0000313" key="8">
    <source>
        <dbReference type="Proteomes" id="UP000193969"/>
    </source>
</evidence>
<feature type="transmembrane region" description="Helical" evidence="6">
    <location>
        <begin position="63"/>
        <end position="83"/>
    </location>
</feature>
<dbReference type="Proteomes" id="UP000193969">
    <property type="component" value="Unassembled WGS sequence"/>
</dbReference>
<keyword evidence="4 6" id="KW-1133">Transmembrane helix</keyword>
<keyword evidence="2" id="KW-1003">Cell membrane</keyword>
<dbReference type="EMBL" id="FXBN01000001">
    <property type="protein sequence ID" value="SMH32706.1"/>
    <property type="molecule type" value="Genomic_DNA"/>
</dbReference>
<dbReference type="InterPro" id="IPR020948">
    <property type="entry name" value="P_starv_induced_PsiE-like"/>
</dbReference>
<accession>A0A1X7N6X9</accession>
<evidence type="ECO:0000313" key="7">
    <source>
        <dbReference type="EMBL" id="SMH32706.1"/>
    </source>
</evidence>
<comment type="subcellular location">
    <subcellularLocation>
        <location evidence="1">Cell membrane</location>
        <topology evidence="1">Multi-pass membrane protein</topology>
    </subcellularLocation>
</comment>
<protein>
    <submittedName>
        <fullName evidence="7">Uncharacterized membrane protein, DUF373 family</fullName>
    </submittedName>
</protein>
<name>A0A1X7N6X9_9EURY</name>